<dbReference type="AlphaFoldDB" id="A0AAN5C194"/>
<dbReference type="Proteomes" id="UP001165205">
    <property type="component" value="Unassembled WGS sequence"/>
</dbReference>
<feature type="region of interest" description="Disordered" evidence="1">
    <location>
        <begin position="1"/>
        <end position="34"/>
    </location>
</feature>
<sequence>MPTHMRRCIRPREREYRGQLADQTGQPNIRPSPRVRKSLENFSAACSVGFNPQGDQHHEESKDMNEQQETLQTGEPMSAPPIEDGGYHRNCNRQERPMPSLKRIYMVYGRDRVYGDQQTLNQGTGEKAYTGERCLPAQDCEPS</sequence>
<protein>
    <submittedName>
        <fullName evidence="2">Unnamed protein product</fullName>
    </submittedName>
</protein>
<evidence type="ECO:0000313" key="3">
    <source>
        <dbReference type="Proteomes" id="UP001165205"/>
    </source>
</evidence>
<accession>A0AAN5C194</accession>
<dbReference type="EMBL" id="BSYA01000124">
    <property type="protein sequence ID" value="GMG33767.1"/>
    <property type="molecule type" value="Genomic_DNA"/>
</dbReference>
<feature type="region of interest" description="Disordered" evidence="1">
    <location>
        <begin position="46"/>
        <end position="98"/>
    </location>
</feature>
<feature type="compositionally biased region" description="Basic and acidic residues" evidence="1">
    <location>
        <begin position="55"/>
        <end position="65"/>
    </location>
</feature>
<evidence type="ECO:0000256" key="1">
    <source>
        <dbReference type="SAM" id="MobiDB-lite"/>
    </source>
</evidence>
<comment type="caution">
    <text evidence="2">The sequence shown here is derived from an EMBL/GenBank/DDBJ whole genome shotgun (WGS) entry which is preliminary data.</text>
</comment>
<gene>
    <name evidence="2" type="ORF">Aory04_000923400</name>
</gene>
<evidence type="ECO:0000313" key="2">
    <source>
        <dbReference type="EMBL" id="GMG33767.1"/>
    </source>
</evidence>
<organism evidence="2 3">
    <name type="scientific">Aspergillus oryzae</name>
    <name type="common">Yellow koji mold</name>
    <dbReference type="NCBI Taxonomy" id="5062"/>
    <lineage>
        <taxon>Eukaryota</taxon>
        <taxon>Fungi</taxon>
        <taxon>Dikarya</taxon>
        <taxon>Ascomycota</taxon>
        <taxon>Pezizomycotina</taxon>
        <taxon>Eurotiomycetes</taxon>
        <taxon>Eurotiomycetidae</taxon>
        <taxon>Eurotiales</taxon>
        <taxon>Aspergillaceae</taxon>
        <taxon>Aspergillus</taxon>
        <taxon>Aspergillus subgen. Circumdati</taxon>
    </lineage>
</organism>
<reference evidence="2" key="1">
    <citation type="submission" date="2023-04" db="EMBL/GenBank/DDBJ databases">
        <title>Aspergillus oryzae NBRC 4228.</title>
        <authorList>
            <person name="Ichikawa N."/>
            <person name="Sato H."/>
            <person name="Tonouchi N."/>
        </authorList>
    </citation>
    <scope>NUCLEOTIDE SEQUENCE</scope>
    <source>
        <strain evidence="2">NBRC 4228</strain>
    </source>
</reference>
<name>A0AAN5C194_ASPOZ</name>
<proteinExistence type="predicted"/>